<keyword evidence="8" id="KW-1185">Reference proteome</keyword>
<feature type="domain" description="SP-RING-type" evidence="6">
    <location>
        <begin position="1153"/>
        <end position="1238"/>
    </location>
</feature>
<dbReference type="STRING" id="6182.A0A4Z2CXY3"/>
<comment type="caution">
    <text evidence="7">The sequence shown here is derived from an EMBL/GenBank/DDBJ whole genome shotgun (WGS) entry which is preliminary data.</text>
</comment>
<dbReference type="Gene3D" id="3.30.40.10">
    <property type="entry name" value="Zinc/RING finger domain, C3HC4 (zinc finger)"/>
    <property type="match status" value="1"/>
</dbReference>
<proteinExistence type="predicted"/>
<evidence type="ECO:0000313" key="7">
    <source>
        <dbReference type="EMBL" id="TNN09089.1"/>
    </source>
</evidence>
<dbReference type="EMBL" id="SKCS01000399">
    <property type="protein sequence ID" value="TNN09089.1"/>
    <property type="molecule type" value="Genomic_DNA"/>
</dbReference>
<evidence type="ECO:0000256" key="2">
    <source>
        <dbReference type="ARBA" id="ARBA00022771"/>
    </source>
</evidence>
<feature type="compositionally biased region" description="Low complexity" evidence="5">
    <location>
        <begin position="1429"/>
        <end position="1442"/>
    </location>
</feature>
<feature type="compositionally biased region" description="Polar residues" evidence="5">
    <location>
        <begin position="656"/>
        <end position="667"/>
    </location>
</feature>
<evidence type="ECO:0000256" key="3">
    <source>
        <dbReference type="ARBA" id="ARBA00022833"/>
    </source>
</evidence>
<dbReference type="OrthoDB" id="27975at2759"/>
<keyword evidence="3" id="KW-0862">Zinc</keyword>
<reference evidence="7 8" key="1">
    <citation type="submission" date="2019-03" db="EMBL/GenBank/DDBJ databases">
        <title>An improved genome assembly of the fluke Schistosoma japonicum.</title>
        <authorList>
            <person name="Hu W."/>
            <person name="Luo F."/>
            <person name="Yin M."/>
            <person name="Mo X."/>
            <person name="Sun C."/>
            <person name="Wu Q."/>
            <person name="Zhu B."/>
            <person name="Xiang M."/>
            <person name="Wang J."/>
            <person name="Wang Y."/>
            <person name="Zhang T."/>
            <person name="Xu B."/>
            <person name="Zheng H."/>
            <person name="Feng Z."/>
        </authorList>
    </citation>
    <scope>NUCLEOTIDE SEQUENCE [LARGE SCALE GENOMIC DNA]</scope>
    <source>
        <strain evidence="7">HuSjv2</strain>
        <tissue evidence="7">Worms</tissue>
    </source>
</reference>
<dbReference type="Pfam" id="PF25527">
    <property type="entry name" value="GBD-like_ZMIZ1_ZMIZ2"/>
    <property type="match status" value="1"/>
</dbReference>
<dbReference type="PANTHER" id="PTHR10782:SF4">
    <property type="entry name" value="TONALLI, ISOFORM E"/>
    <property type="match status" value="1"/>
</dbReference>
<dbReference type="GO" id="GO:0016925">
    <property type="term" value="P:protein sumoylation"/>
    <property type="evidence" value="ECO:0007669"/>
    <property type="project" value="TreeGrafter"/>
</dbReference>
<gene>
    <name evidence="7" type="ORF">EWB00_006551</name>
</gene>
<keyword evidence="2 4" id="KW-0863">Zinc-finger</keyword>
<feature type="compositionally biased region" description="Polar residues" evidence="5">
    <location>
        <begin position="1415"/>
        <end position="1428"/>
    </location>
</feature>
<feature type="compositionally biased region" description="Low complexity" evidence="5">
    <location>
        <begin position="272"/>
        <end position="288"/>
    </location>
</feature>
<sequence length="1863" mass="199660">MRPACAYPPIIQTNITNGPDLYRERDVFSYGVTNSQPLPVQPMGSNPAMYHGSVSASGFNCPNSTMSSQPQMPPQQSPFQLQQYSQMQPSYGDMMGSSHISSFQTQQQYPTVIMNSNLDKLASQNVSSSESPPNLNYIRNSNVANGSALPHSQIMSNTTISSYGLPSTPNCSTVGPHQQRTSLISMGTQNTVNRNIPQTQQVSSRSSAANRTIVSSESASFPQSSMYLPYSSECSVSQPGSGIAAPYSVTMSTCNTIPQVINNAMTPGLVCSGQSPRPPASSRSQISSNTPNSAPAMQQQMYSSQQTRPLNNPGVYSSSGYVNQQYTQPSLAFRPSPNAMNSQTTTSVVTRSTTPRDAQGNNCLTMHHTLSQQQSQQPSISLCSSNPSPILGPGSTQSGIKSTGSCNINCGTTSMYNHPCTPTGHSIQNTMGSNQMVAPNPSTPPCVMPTANSRIIGSHVNPGVSDLCYLPSRSISSGGREVVMTTVSIGGGNGGSLPSSNEMMLNSNFHISSGLNPSTSTSFSGNNPQIPGLLNDFDGSVSNSSPLMMMTMPVSSPIPGNLINGPIPGNVMNMAMVSSTPAPPPYHQPTSMMPCRSVGPSFFSPTSMSMPSITVTSAVHLNATPTFSTVQDLGNMNNSSDRGMYGIMGDNIVGSSVNGKQVSGTNKTRPKRVRGSKTSSGVGRGSRINSKKNLTSSTIPSVPSTESFSPSQRAINQQPRKPQSWNNGSAGNVNFNSTMISPTQSMGMPMLNSGFISGIDNRESPVTFATQSNSANIRPNSGPPANNSNISTSGILYNESSNSLDVQSNPNMRLPVSPRHSYCSSQMPMQQQYPIPNTSGNSCTYTSGHGNNVFYNQVNQHVLNINTPQQTLTSNSNQMCYPNNGPLNNNSSTQRTPPSAVQYQSHTLQPNSHIQNITSPMTSNCNRISAQPNPNSQNYPSPIPPAAGAYTYTDRLVCPITNGMVWGPTQIQLNDVMHQYLPDGIYIRRFEFDLTANHLSTIVGRSDLDIVVCSHLLSEPLQVCHWPPDAVQIRFNDYLLRLDRSSVNGGQPAHKVACVKQLCRPGRNQLEIAILGLGEDPNQPSTMAKRRATAQTLEAHRFAAFMAHMPALNVLLDGLQRRRPAGVNTLCDILEGRVGTRNSNEDGSSIQNVLSGSSQTPVVAELNLICPVFRTRMRIPGRIAGCQHVEAFDMEAFLRREVLWPRLNCPICGHKSPAGLDGLCIDTTILYALQLVPQSTESILVRSDGYWRLVPPLCLDLPVDVDQWQPLIGPLTELVSQAFNHISTKVPLRGQASGNIGVRQIPTHCHPNVSQPAITDWNRSPLQRISPQQQQLLPKVTSSTRKSQQLHPTSQTTKVVTCQSDIIGSPQWMVLDSCSPNNQTNLENTCSSVSCGPLELVDSAYSSAASRPSSQPVSWIGAQSSPDKVSTSTSLPSSPSISTRSVSCFSMAAIPGVNMCAVDSLSSASNLSLMTTTSTCTTTTAVTMNKSFLATCVSSDMSKGGGATAEKRIDIAGGDNSYHIPMTVIATTTTTTLTGFSTDGVSSKCGISVSVNNEHISPLNVNLESSGNLASSNKKCPTSSLNMGLDFLLTEDQAITSTAISSSERSPQMSSAVVSAAVRSLLTSGCDTVSSISPVASTSTTNSEELSFITTKCTYNSFSEQSTSPSKCESIPFKCEQSPNGCADALIPDSYPNNEEKCSVNNQSGDFVSKVKNDMKTTLDESDEDTSLVLSEMSMPIKRMKLESPQISPQISLHTHVVEQQIVNPPDKYDNDIVSTKQSTINSVTTGLNDELLEVKKVISGHSDDNDSCYPGYVGLVNNDFDDGKLSIELIHSVSSKIDHLDLFLDESYIRFVEHFPCV</sequence>
<dbReference type="Proteomes" id="UP000311919">
    <property type="component" value="Unassembled WGS sequence"/>
</dbReference>
<dbReference type="GO" id="GO:0000785">
    <property type="term" value="C:chromatin"/>
    <property type="evidence" value="ECO:0007669"/>
    <property type="project" value="TreeGrafter"/>
</dbReference>
<evidence type="ECO:0000256" key="1">
    <source>
        <dbReference type="ARBA" id="ARBA00022723"/>
    </source>
</evidence>
<feature type="compositionally biased region" description="Polar residues" evidence="5">
    <location>
        <begin position="289"/>
        <end position="330"/>
    </location>
</feature>
<dbReference type="GO" id="GO:0061665">
    <property type="term" value="F:SUMO ligase activity"/>
    <property type="evidence" value="ECO:0007669"/>
    <property type="project" value="TreeGrafter"/>
</dbReference>
<dbReference type="PROSITE" id="PS51044">
    <property type="entry name" value="ZF_SP_RING"/>
    <property type="match status" value="1"/>
</dbReference>
<feature type="compositionally biased region" description="Polar residues" evidence="5">
    <location>
        <begin position="676"/>
        <end position="732"/>
    </location>
</feature>
<evidence type="ECO:0000256" key="5">
    <source>
        <dbReference type="SAM" id="MobiDB-lite"/>
    </source>
</evidence>
<dbReference type="PANTHER" id="PTHR10782">
    <property type="entry name" value="ZINC FINGER MIZ DOMAIN-CONTAINING PROTEIN"/>
    <property type="match status" value="1"/>
</dbReference>
<accession>A0A4Z2CXY3</accession>
<evidence type="ECO:0000313" key="8">
    <source>
        <dbReference type="Proteomes" id="UP000311919"/>
    </source>
</evidence>
<keyword evidence="1" id="KW-0479">Metal-binding</keyword>
<feature type="region of interest" description="Disordered" evidence="5">
    <location>
        <begin position="656"/>
        <end position="732"/>
    </location>
</feature>
<feature type="compositionally biased region" description="Low complexity" evidence="5">
    <location>
        <begin position="344"/>
        <end position="353"/>
    </location>
</feature>
<feature type="region of interest" description="Disordered" evidence="5">
    <location>
        <begin position="1410"/>
        <end position="1442"/>
    </location>
</feature>
<dbReference type="InterPro" id="IPR013083">
    <property type="entry name" value="Znf_RING/FYVE/PHD"/>
</dbReference>
<dbReference type="GO" id="GO:0008270">
    <property type="term" value="F:zinc ion binding"/>
    <property type="evidence" value="ECO:0007669"/>
    <property type="project" value="UniProtKB-KW"/>
</dbReference>
<dbReference type="InterPro" id="IPR004181">
    <property type="entry name" value="Znf_MIZ"/>
</dbReference>
<dbReference type="Pfam" id="PF02891">
    <property type="entry name" value="zf-MIZ"/>
    <property type="match status" value="1"/>
</dbReference>
<evidence type="ECO:0000259" key="6">
    <source>
        <dbReference type="PROSITE" id="PS51044"/>
    </source>
</evidence>
<evidence type="ECO:0000256" key="4">
    <source>
        <dbReference type="PROSITE-ProRule" id="PRU00452"/>
    </source>
</evidence>
<feature type="region of interest" description="Disordered" evidence="5">
    <location>
        <begin position="268"/>
        <end position="362"/>
    </location>
</feature>
<protein>
    <submittedName>
        <fullName evidence="7">Zinc finger MIZ domain-containing protein</fullName>
    </submittedName>
</protein>
<name>A0A4Z2CXY3_SCHJA</name>
<dbReference type="InterPro" id="IPR057847">
    <property type="entry name" value="ZMIZ1/ZMIZ2_GBD-like"/>
</dbReference>
<organism evidence="7 8">
    <name type="scientific">Schistosoma japonicum</name>
    <name type="common">Blood fluke</name>
    <dbReference type="NCBI Taxonomy" id="6182"/>
    <lineage>
        <taxon>Eukaryota</taxon>
        <taxon>Metazoa</taxon>
        <taxon>Spiralia</taxon>
        <taxon>Lophotrochozoa</taxon>
        <taxon>Platyhelminthes</taxon>
        <taxon>Trematoda</taxon>
        <taxon>Digenea</taxon>
        <taxon>Strigeidida</taxon>
        <taxon>Schistosomatoidea</taxon>
        <taxon>Schistosomatidae</taxon>
        <taxon>Schistosoma</taxon>
    </lineage>
</organism>